<feature type="domain" description="Phosphotyrosine protein phosphatase I" evidence="2">
    <location>
        <begin position="629"/>
        <end position="754"/>
    </location>
</feature>
<dbReference type="Gene3D" id="3.40.50.300">
    <property type="entry name" value="P-loop containing nucleotide triphosphate hydrolases"/>
    <property type="match status" value="2"/>
</dbReference>
<name>A0A935IKY5_9MICO</name>
<evidence type="ECO:0000256" key="1">
    <source>
        <dbReference type="ARBA" id="ARBA00011040"/>
    </source>
</evidence>
<dbReference type="Gene3D" id="3.40.50.2300">
    <property type="match status" value="1"/>
</dbReference>
<dbReference type="InterPro" id="IPR027417">
    <property type="entry name" value="P-loop_NTPase"/>
</dbReference>
<dbReference type="Proteomes" id="UP000726105">
    <property type="component" value="Unassembled WGS sequence"/>
</dbReference>
<dbReference type="InterPro" id="IPR016300">
    <property type="entry name" value="ATPase_ArsA/GET3"/>
</dbReference>
<evidence type="ECO:0000313" key="3">
    <source>
        <dbReference type="EMBL" id="MBK7271988.1"/>
    </source>
</evidence>
<gene>
    <name evidence="3" type="primary">arsA</name>
    <name evidence="3" type="ORF">IPI13_02060</name>
</gene>
<dbReference type="PANTHER" id="PTHR10803">
    <property type="entry name" value="ARSENICAL PUMP-DRIVING ATPASE ARSENITE-TRANSLOCATING ATPASE"/>
    <property type="match status" value="1"/>
</dbReference>
<accession>A0A935IKY5</accession>
<dbReference type="AlphaFoldDB" id="A0A935IKY5"/>
<organism evidence="3 4">
    <name type="scientific">Candidatus Phosphoribacter hodrii</name>
    <dbReference type="NCBI Taxonomy" id="2953743"/>
    <lineage>
        <taxon>Bacteria</taxon>
        <taxon>Bacillati</taxon>
        <taxon>Actinomycetota</taxon>
        <taxon>Actinomycetes</taxon>
        <taxon>Micrococcales</taxon>
        <taxon>Dermatophilaceae</taxon>
        <taxon>Candidatus Phosphoribacter</taxon>
    </lineage>
</organism>
<dbReference type="SUPFAM" id="SSF52788">
    <property type="entry name" value="Phosphotyrosine protein phosphatases I"/>
    <property type="match status" value="1"/>
</dbReference>
<protein>
    <submittedName>
        <fullName evidence="3">Arsenical pump-driving ATPase</fullName>
    </submittedName>
</protein>
<dbReference type="SMART" id="SM00226">
    <property type="entry name" value="LMWPc"/>
    <property type="match status" value="1"/>
</dbReference>
<proteinExistence type="inferred from homology"/>
<dbReference type="InterPro" id="IPR027541">
    <property type="entry name" value="Ars_ATPase"/>
</dbReference>
<dbReference type="PANTHER" id="PTHR10803:SF3">
    <property type="entry name" value="ATPASE GET3"/>
    <property type="match status" value="1"/>
</dbReference>
<sequence>MVEASAVVTFLADLPRFVFFTGKGGVGKTSLACATAVRLADSGRRVLLVSTDPASNVGQVFGVTIGAHVTLVPGVDGLAAMEIDPQQAAQAYRERIVGPVRDLLPAAEIASITEQLSGSCTTEVASFNEFTALLADDAAIAAYDHVVFDTAPTGHTIRLLQLPGEWTEFLDAGKGDASCLGPMAGLDRARSTYATALARLADPGWTRLVLVARAQASSLAEAARTATELAQLGITDQHLVVNGVLPSDHSGDRLAAAVRERESRALAALPPALAGMPCTQVPLRADTIVGVAAVRRLLADESAPAVGDPQQAPAGAGLDLPGLDLLVDELARQDHGLVMCMGKGGVGKTTVAAALAVALADRGHLVHLTTTDPAGHLDEALGTDPSEAEIGAGVDVRVGAGARIIVSRIDPRAATAAYREKVLATKGASLDEAGRARLAEDLLSPCTEEVAVFGQFSHLVHQARRQFVVMDTAPTGHTLLLMDATGSYHRDVVRNLGGRGAGGSGAAYTTPLMRLRDPDLTRVVIVTLPDTTPVLEAEALQADLKRADIHPWAWVVNASLAAARPTSSLLAHRAAAEAPHLARVRALAPRTAVIPVLADEPVGVERLRSLVHQHYSKDTVVTEAEKTKPSVLFVCVHNAGRSQMGAAYTTHLSGGAVEVRSAGSAPAETINPAVREAMLEEGIDISAEKPKILTTEAVQASDVVITMGCGDTCPYFPGKRYLDWVLEDPAGQGVASVRPIRDEIKHRVLVLLGELGVDAVELPR</sequence>
<dbReference type="GO" id="GO:0015446">
    <property type="term" value="F:ATPase-coupled arsenite transmembrane transporter activity"/>
    <property type="evidence" value="ECO:0007669"/>
    <property type="project" value="InterPro"/>
</dbReference>
<dbReference type="InterPro" id="IPR023485">
    <property type="entry name" value="Ptyr_pPase"/>
</dbReference>
<dbReference type="Pfam" id="PF01451">
    <property type="entry name" value="LMWPc"/>
    <property type="match status" value="1"/>
</dbReference>
<dbReference type="EMBL" id="JADJIB010000001">
    <property type="protein sequence ID" value="MBK7271988.1"/>
    <property type="molecule type" value="Genomic_DNA"/>
</dbReference>
<comment type="similarity">
    <text evidence="1">Belongs to the arsA ATPase family.</text>
</comment>
<dbReference type="InterPro" id="IPR036196">
    <property type="entry name" value="Ptyr_pPase_sf"/>
</dbReference>
<dbReference type="NCBIfam" id="TIGR00345">
    <property type="entry name" value="GET3_arsA_TRC40"/>
    <property type="match status" value="1"/>
</dbReference>
<dbReference type="NCBIfam" id="TIGR04291">
    <property type="entry name" value="arsen_driv_ArsA"/>
    <property type="match status" value="1"/>
</dbReference>
<dbReference type="GO" id="GO:0005524">
    <property type="term" value="F:ATP binding"/>
    <property type="evidence" value="ECO:0007669"/>
    <property type="project" value="InterPro"/>
</dbReference>
<dbReference type="CDD" id="cd16345">
    <property type="entry name" value="LMWP_ArsC"/>
    <property type="match status" value="1"/>
</dbReference>
<reference evidence="3 4" key="1">
    <citation type="submission" date="2020-10" db="EMBL/GenBank/DDBJ databases">
        <title>Connecting structure to function with the recovery of over 1000 high-quality activated sludge metagenome-assembled genomes encoding full-length rRNA genes using long-read sequencing.</title>
        <authorList>
            <person name="Singleton C.M."/>
            <person name="Petriglieri F."/>
            <person name="Kristensen J.M."/>
            <person name="Kirkegaard R.H."/>
            <person name="Michaelsen T.Y."/>
            <person name="Andersen M.H."/>
            <person name="Karst S.M."/>
            <person name="Dueholm M.S."/>
            <person name="Nielsen P.H."/>
            <person name="Albertsen M."/>
        </authorList>
    </citation>
    <scope>NUCLEOTIDE SEQUENCE [LARGE SCALE GENOMIC DNA]</scope>
    <source>
        <strain evidence="3">Ega_18-Q3-R5-49_MAXAC.001</strain>
    </source>
</reference>
<evidence type="ECO:0000259" key="2">
    <source>
        <dbReference type="SMART" id="SM00226"/>
    </source>
</evidence>
<dbReference type="Pfam" id="PF02374">
    <property type="entry name" value="ArsA_ATPase"/>
    <property type="match status" value="2"/>
</dbReference>
<dbReference type="InterPro" id="IPR025723">
    <property type="entry name" value="ArsA/GET3_ATPase-like"/>
</dbReference>
<dbReference type="CDD" id="cd02035">
    <property type="entry name" value="ArsA"/>
    <property type="match status" value="2"/>
</dbReference>
<comment type="caution">
    <text evidence="3">The sequence shown here is derived from an EMBL/GenBank/DDBJ whole genome shotgun (WGS) entry which is preliminary data.</text>
</comment>
<dbReference type="SUPFAM" id="SSF52540">
    <property type="entry name" value="P-loop containing nucleoside triphosphate hydrolases"/>
    <property type="match status" value="2"/>
</dbReference>
<evidence type="ECO:0000313" key="4">
    <source>
        <dbReference type="Proteomes" id="UP000726105"/>
    </source>
</evidence>
<dbReference type="GO" id="GO:0016887">
    <property type="term" value="F:ATP hydrolysis activity"/>
    <property type="evidence" value="ECO:0007669"/>
    <property type="project" value="InterPro"/>
</dbReference>